<dbReference type="AlphaFoldDB" id="A0A841CLH4"/>
<reference evidence="2 3" key="1">
    <citation type="submission" date="2020-08" db="EMBL/GenBank/DDBJ databases">
        <title>Genomic Encyclopedia of Type Strains, Phase III (KMG-III): the genomes of soil and plant-associated and newly described type strains.</title>
        <authorList>
            <person name="Whitman W."/>
        </authorList>
    </citation>
    <scope>NUCLEOTIDE SEQUENCE [LARGE SCALE GENOMIC DNA]</scope>
    <source>
        <strain evidence="2 3">CECT 8640</strain>
    </source>
</reference>
<dbReference type="SUPFAM" id="SSF50370">
    <property type="entry name" value="Ricin B-like lectins"/>
    <property type="match status" value="1"/>
</dbReference>
<feature type="transmembrane region" description="Helical" evidence="1">
    <location>
        <begin position="117"/>
        <end position="139"/>
    </location>
</feature>
<proteinExistence type="predicted"/>
<keyword evidence="1" id="KW-0812">Transmembrane</keyword>
<dbReference type="Proteomes" id="UP000547510">
    <property type="component" value="Unassembled WGS sequence"/>
</dbReference>
<protein>
    <recommendedName>
        <fullName evidence="4">XRE family transcriptional regulator</fullName>
    </recommendedName>
</protein>
<dbReference type="CDD" id="cd00161">
    <property type="entry name" value="beta-trefoil_Ricin-like"/>
    <property type="match status" value="1"/>
</dbReference>
<evidence type="ECO:0000256" key="1">
    <source>
        <dbReference type="SAM" id="Phobius"/>
    </source>
</evidence>
<evidence type="ECO:0000313" key="2">
    <source>
        <dbReference type="EMBL" id="MBB5956947.1"/>
    </source>
</evidence>
<dbReference type="RefSeq" id="WP_184691721.1">
    <property type="nucleotide sequence ID" value="NZ_JACHJN010000005.1"/>
</dbReference>
<evidence type="ECO:0000313" key="3">
    <source>
        <dbReference type="Proteomes" id="UP000547510"/>
    </source>
</evidence>
<keyword evidence="1" id="KW-0472">Membrane</keyword>
<keyword evidence="3" id="KW-1185">Reference proteome</keyword>
<comment type="caution">
    <text evidence="2">The sequence shown here is derived from an EMBL/GenBank/DDBJ whole genome shotgun (WGS) entry which is preliminary data.</text>
</comment>
<evidence type="ECO:0008006" key="4">
    <source>
        <dbReference type="Google" id="ProtNLM"/>
    </source>
</evidence>
<organism evidence="2 3">
    <name type="scientific">Saccharothrix tamanrassetensis</name>
    <dbReference type="NCBI Taxonomy" id="1051531"/>
    <lineage>
        <taxon>Bacteria</taxon>
        <taxon>Bacillati</taxon>
        <taxon>Actinomycetota</taxon>
        <taxon>Actinomycetes</taxon>
        <taxon>Pseudonocardiales</taxon>
        <taxon>Pseudonocardiaceae</taxon>
        <taxon>Saccharothrix</taxon>
    </lineage>
</organism>
<dbReference type="Pfam" id="PF13560">
    <property type="entry name" value="HTH_31"/>
    <property type="match status" value="1"/>
</dbReference>
<gene>
    <name evidence="2" type="ORF">FHS29_003540</name>
</gene>
<accession>A0A841CLH4</accession>
<name>A0A841CLH4_9PSEU</name>
<keyword evidence="1" id="KW-1133">Transmembrane helix</keyword>
<dbReference type="Gene3D" id="2.80.10.50">
    <property type="match status" value="1"/>
</dbReference>
<sequence>MEDHRAGPPGPEDATTAAEFVTAMRQLRLWSGLTYRQLEGKAQAAGYVLPSSTTATMLGRTTLPREQLVTAYARACGLGDEDAERWVAARRRLAMDPETNPAGEPAEEPSAKPRRNWWPLVAGVAALAAVAATVTALVIRPGSLEKLPADGRYLLRPAHVADKDLCIGEGKERNQRTDRVLAVQRPCEGLVPDTYLEAVGEGVYLIKWRHPKEGWGCLSVDGAFLDDEALIAPDQCTSAAHQRFLLEPVSAPEPRGFVLRPVHSGKCVGVLGGPADVEVGAEIMQTTCSGKADQEFLVDPAPR</sequence>
<dbReference type="InterPro" id="IPR035992">
    <property type="entry name" value="Ricin_B-like_lectins"/>
</dbReference>
<dbReference type="EMBL" id="JACHJN010000005">
    <property type="protein sequence ID" value="MBB5956947.1"/>
    <property type="molecule type" value="Genomic_DNA"/>
</dbReference>